<feature type="compositionally biased region" description="Low complexity" evidence="1">
    <location>
        <begin position="779"/>
        <end position="790"/>
    </location>
</feature>
<name>A0ABV5MST4_9ACTN</name>
<gene>
    <name evidence="3" type="ORF">ACFFTR_53445</name>
</gene>
<evidence type="ECO:0000313" key="3">
    <source>
        <dbReference type="EMBL" id="MFB9451925.1"/>
    </source>
</evidence>
<evidence type="ECO:0000313" key="4">
    <source>
        <dbReference type="Proteomes" id="UP001589608"/>
    </source>
</evidence>
<dbReference type="RefSeq" id="WP_223101358.1">
    <property type="nucleotide sequence ID" value="NZ_CP061913.1"/>
</dbReference>
<dbReference type="Gene3D" id="3.40.190.10">
    <property type="entry name" value="Periplasmic binding protein-like II"/>
    <property type="match status" value="2"/>
</dbReference>
<dbReference type="InterPro" id="IPR006311">
    <property type="entry name" value="TAT_signal"/>
</dbReference>
<organism evidence="3 4">
    <name type="scientific">Dactylosporangium vinaceum</name>
    <dbReference type="NCBI Taxonomy" id="53362"/>
    <lineage>
        <taxon>Bacteria</taxon>
        <taxon>Bacillati</taxon>
        <taxon>Actinomycetota</taxon>
        <taxon>Actinomycetes</taxon>
        <taxon>Micromonosporales</taxon>
        <taxon>Micromonosporaceae</taxon>
        <taxon>Dactylosporangium</taxon>
    </lineage>
</organism>
<sequence>MRPVLGPDGRRRVAGGLAAALAALGLVALGPVGPARADTVDQISGNGTTDSAVTVRWDKGLLGRDNTTVVKPRDPADPYAFMHKDFQNLEVTVGQTRSLVHQAVKVTWKGFKPTLGAYQANYLQVMECYGDTDAGPQPENCQYGSLGMRQSGSGGSYTGVRNGTLCASHTPSATSPVPTADGSVAGLGCDPAEDPSAPGFSHRGPTDSTSVYTVPFVPVGTTTKIYDPALYPFKASNTNEIQQAGTRADGTGDLYFNTLTRTEAPGLGCGAVLTDGRPRDCWLVIVPRGEYEPNGWKIEGDGPAGAIQESPLGAGSWAQRLQIHLGYNPLEQDCPIGSAKERQTQGTELVSHAVVSWQLALNAAANCKRIYGYSTTPEGSNTTQLGSPDSEAGLAFTNVVVGSEAVRNGSPAPALPPIVYMPVAVSAAAFAFNVNLSKGYVTTPIKLTPRLLAKALTQSYQSDLTEYTSTGSLPAWARQNPDFLTRDKEFIKLNPDIGDRAGANLTSPLLTAEHSGVIRQIWAWILTDQSARDWLGGKPDEYGMVINDVYQNLKLGKEPLDAFPRPNVCFDTKQPGEPKTGRCTLDLLPYLENFDESASHIRAANSPHGADWDPNATAPGGTAGWWKVANPIQFPGQTLMWGVMDTASMANYGLVGAELCKADGTGCVAPTTTSVGTAVANWKRDEFGLPQVDPANPGAGGYPLSSVTYAAVRLNLDLAARSDYAAFVKYAVNEGQQPGVNPGQLPHGYLPIPASLRTIAMAGADLLLLPDPLARPTPTATGGAAITGNGNSSGNGTSGNTGHSGNTGAGSTASGVPDTGARPSASAPSPAPFTTTSASPVAAAQTTPALAIGVIRWALVIVLVAGLGGAVGGPLLRLVLSRRPEP</sequence>
<protein>
    <recommendedName>
        <fullName evidence="5">PBP domain-containing protein</fullName>
    </recommendedName>
</protein>
<reference evidence="3 4" key="1">
    <citation type="submission" date="2024-09" db="EMBL/GenBank/DDBJ databases">
        <authorList>
            <person name="Sun Q."/>
            <person name="Mori K."/>
        </authorList>
    </citation>
    <scope>NUCLEOTIDE SEQUENCE [LARGE SCALE GENOMIC DNA]</scope>
    <source>
        <strain evidence="3 4">JCM 3307</strain>
    </source>
</reference>
<keyword evidence="4" id="KW-1185">Reference proteome</keyword>
<dbReference type="SUPFAM" id="SSF53850">
    <property type="entry name" value="Periplasmic binding protein-like II"/>
    <property type="match status" value="1"/>
</dbReference>
<comment type="caution">
    <text evidence="3">The sequence shown here is derived from an EMBL/GenBank/DDBJ whole genome shotgun (WGS) entry which is preliminary data.</text>
</comment>
<dbReference type="PROSITE" id="PS51318">
    <property type="entry name" value="TAT"/>
    <property type="match status" value="1"/>
</dbReference>
<keyword evidence="2" id="KW-0812">Transmembrane</keyword>
<feature type="compositionally biased region" description="Low complexity" evidence="1">
    <location>
        <begin position="800"/>
        <end position="838"/>
    </location>
</feature>
<evidence type="ECO:0000256" key="1">
    <source>
        <dbReference type="SAM" id="MobiDB-lite"/>
    </source>
</evidence>
<dbReference type="EMBL" id="JBHMCA010000096">
    <property type="protein sequence ID" value="MFB9451925.1"/>
    <property type="molecule type" value="Genomic_DNA"/>
</dbReference>
<feature type="transmembrane region" description="Helical" evidence="2">
    <location>
        <begin position="857"/>
        <end position="880"/>
    </location>
</feature>
<evidence type="ECO:0008006" key="5">
    <source>
        <dbReference type="Google" id="ProtNLM"/>
    </source>
</evidence>
<dbReference type="Proteomes" id="UP001589608">
    <property type="component" value="Unassembled WGS sequence"/>
</dbReference>
<evidence type="ECO:0000256" key="2">
    <source>
        <dbReference type="SAM" id="Phobius"/>
    </source>
</evidence>
<accession>A0ABV5MST4</accession>
<keyword evidence="2" id="KW-0472">Membrane</keyword>
<feature type="region of interest" description="Disordered" evidence="1">
    <location>
        <begin position="779"/>
        <end position="838"/>
    </location>
</feature>
<proteinExistence type="predicted"/>
<keyword evidence="2" id="KW-1133">Transmembrane helix</keyword>